<sequence length="129" mass="14537">MYKKISCYSSTSVLVAIICFDMMITISSEHSFFHILIHEGDPKYNSSCGDSINGTKSFNFDKYIFISAFSPSPRCGGWRLIRPFGFIAGIEAPVWQTAVSDFILEMMALRSLSRILAAVFLTQLLLYEL</sequence>
<proteinExistence type="predicted"/>
<organism evidence="2 3">
    <name type="scientific">Glossina brevipalpis</name>
    <dbReference type="NCBI Taxonomy" id="37001"/>
    <lineage>
        <taxon>Eukaryota</taxon>
        <taxon>Metazoa</taxon>
        <taxon>Ecdysozoa</taxon>
        <taxon>Arthropoda</taxon>
        <taxon>Hexapoda</taxon>
        <taxon>Insecta</taxon>
        <taxon>Pterygota</taxon>
        <taxon>Neoptera</taxon>
        <taxon>Endopterygota</taxon>
        <taxon>Diptera</taxon>
        <taxon>Brachycera</taxon>
        <taxon>Muscomorpha</taxon>
        <taxon>Hippoboscoidea</taxon>
        <taxon>Glossinidae</taxon>
        <taxon>Glossina</taxon>
    </lineage>
</organism>
<dbReference type="VEuPathDB" id="VectorBase:GBRI019758"/>
<accession>A0A1A9WHC8</accession>
<protein>
    <submittedName>
        <fullName evidence="2">Uncharacterized protein</fullName>
    </submittedName>
</protein>
<keyword evidence="1" id="KW-0472">Membrane</keyword>
<evidence type="ECO:0000256" key="1">
    <source>
        <dbReference type="SAM" id="Phobius"/>
    </source>
</evidence>
<keyword evidence="3" id="KW-1185">Reference proteome</keyword>
<reference evidence="3" key="1">
    <citation type="submission" date="2014-03" db="EMBL/GenBank/DDBJ databases">
        <authorList>
            <person name="Aksoy S."/>
            <person name="Warren W."/>
            <person name="Wilson R.K."/>
        </authorList>
    </citation>
    <scope>NUCLEOTIDE SEQUENCE [LARGE SCALE GENOMIC DNA]</scope>
    <source>
        <strain evidence="3">IAEA</strain>
    </source>
</reference>
<keyword evidence="1" id="KW-0812">Transmembrane</keyword>
<dbReference type="EnsemblMetazoa" id="GBRI019758-RA">
    <property type="protein sequence ID" value="GBRI019758-PA"/>
    <property type="gene ID" value="GBRI019758"/>
</dbReference>
<evidence type="ECO:0000313" key="3">
    <source>
        <dbReference type="Proteomes" id="UP000091820"/>
    </source>
</evidence>
<name>A0A1A9WHC8_9MUSC</name>
<reference evidence="2" key="2">
    <citation type="submission" date="2020-05" db="UniProtKB">
        <authorList>
            <consortium name="EnsemblMetazoa"/>
        </authorList>
    </citation>
    <scope>IDENTIFICATION</scope>
    <source>
        <strain evidence="2">IAEA</strain>
    </source>
</reference>
<evidence type="ECO:0000313" key="2">
    <source>
        <dbReference type="EnsemblMetazoa" id="GBRI019758-PA"/>
    </source>
</evidence>
<feature type="transmembrane region" description="Helical" evidence="1">
    <location>
        <begin position="7"/>
        <end position="26"/>
    </location>
</feature>
<keyword evidence="1" id="KW-1133">Transmembrane helix</keyword>
<dbReference type="Proteomes" id="UP000091820">
    <property type="component" value="Unassembled WGS sequence"/>
</dbReference>
<dbReference type="AlphaFoldDB" id="A0A1A9WHC8"/>